<evidence type="ECO:0000256" key="10">
    <source>
        <dbReference type="PIRNR" id="PIRNR000706"/>
    </source>
</evidence>
<organism evidence="14 15">
    <name type="scientific">Pseudoduganella armeniaca</name>
    <dbReference type="NCBI Taxonomy" id="2072590"/>
    <lineage>
        <taxon>Bacteria</taxon>
        <taxon>Pseudomonadati</taxon>
        <taxon>Pseudomonadota</taxon>
        <taxon>Betaproteobacteria</taxon>
        <taxon>Burkholderiales</taxon>
        <taxon>Oxalobacteraceae</taxon>
        <taxon>Telluria group</taxon>
        <taxon>Pseudoduganella</taxon>
    </lineage>
</organism>
<evidence type="ECO:0000256" key="6">
    <source>
        <dbReference type="ARBA" id="ARBA00022777"/>
    </source>
</evidence>
<keyword evidence="5 10" id="KW-0547">Nucleotide-binding</keyword>
<dbReference type="KEGG" id="masz:C9I28_21630"/>
<dbReference type="Pfam" id="PF01636">
    <property type="entry name" value="APH"/>
    <property type="match status" value="1"/>
</dbReference>
<gene>
    <name evidence="14" type="ORF">C9I28_21630</name>
</gene>
<comment type="similarity">
    <text evidence="1 10">Belongs to the aminoglycoside phosphotransferase family.</text>
</comment>
<evidence type="ECO:0000256" key="3">
    <source>
        <dbReference type="ARBA" id="ARBA00017903"/>
    </source>
</evidence>
<keyword evidence="12" id="KW-0460">Magnesium</keyword>
<evidence type="ECO:0000256" key="8">
    <source>
        <dbReference type="ARBA" id="ARBA00023251"/>
    </source>
</evidence>
<dbReference type="InterPro" id="IPR024165">
    <property type="entry name" value="Kan/Strep_kinase"/>
</dbReference>
<keyword evidence="7 10" id="KW-0067">ATP-binding</keyword>
<feature type="binding site" evidence="12">
    <location>
        <position position="192"/>
    </location>
    <ligand>
        <name>Mg(2+)</name>
        <dbReference type="ChEBI" id="CHEBI:18420"/>
    </ligand>
</feature>
<keyword evidence="12" id="KW-0479">Metal-binding</keyword>
<dbReference type="SUPFAM" id="SSF56112">
    <property type="entry name" value="Protein kinase-like (PK-like)"/>
    <property type="match status" value="1"/>
</dbReference>
<dbReference type="RefSeq" id="WP_107143287.1">
    <property type="nucleotide sequence ID" value="NZ_CP028324.1"/>
</dbReference>
<evidence type="ECO:0000256" key="2">
    <source>
        <dbReference type="ARBA" id="ARBA00012193"/>
    </source>
</evidence>
<evidence type="ECO:0000256" key="7">
    <source>
        <dbReference type="ARBA" id="ARBA00022840"/>
    </source>
</evidence>
<name>A0A2R4CEQ3_9BURK</name>
<dbReference type="NCBIfam" id="NF033068">
    <property type="entry name" value="APH_3p"/>
    <property type="match status" value="1"/>
</dbReference>
<evidence type="ECO:0000313" key="14">
    <source>
        <dbReference type="EMBL" id="AVR97948.1"/>
    </source>
</evidence>
<keyword evidence="4 10" id="KW-0808">Transferase</keyword>
<dbReference type="OrthoDB" id="3806873at2"/>
<proteinExistence type="inferred from homology"/>
<dbReference type="EC" id="2.7.1.95" evidence="2"/>
<evidence type="ECO:0000313" key="15">
    <source>
        <dbReference type="Proteomes" id="UP000240505"/>
    </source>
</evidence>
<dbReference type="GO" id="GO:0046677">
    <property type="term" value="P:response to antibiotic"/>
    <property type="evidence" value="ECO:0007669"/>
    <property type="project" value="UniProtKB-KW"/>
</dbReference>
<protein>
    <recommendedName>
        <fullName evidence="3">Aminoglycoside 3'-phosphotransferase</fullName>
        <ecNumber evidence="2">2.7.1.95</ecNumber>
    </recommendedName>
</protein>
<accession>A0A2R4CEQ3</accession>
<comment type="catalytic activity">
    <reaction evidence="9">
        <text>kanamycin A + ATP = kanamycin 3'-phosphate + ADP + H(+)</text>
        <dbReference type="Rhea" id="RHEA:24256"/>
        <dbReference type="ChEBI" id="CHEBI:15378"/>
        <dbReference type="ChEBI" id="CHEBI:30616"/>
        <dbReference type="ChEBI" id="CHEBI:57909"/>
        <dbReference type="ChEBI" id="CHEBI:58214"/>
        <dbReference type="ChEBI" id="CHEBI:456216"/>
        <dbReference type="EC" id="2.7.1.95"/>
    </reaction>
</comment>
<dbReference type="GO" id="GO:0008910">
    <property type="term" value="F:kanamycin kinase activity"/>
    <property type="evidence" value="ECO:0007669"/>
    <property type="project" value="UniProtKB-EC"/>
</dbReference>
<keyword evidence="6 10" id="KW-0418">Kinase</keyword>
<dbReference type="CDD" id="cd05150">
    <property type="entry name" value="APH"/>
    <property type="match status" value="1"/>
</dbReference>
<keyword evidence="8 10" id="KW-0046">Antibiotic resistance</keyword>
<dbReference type="EMBL" id="CP028324">
    <property type="protein sequence ID" value="AVR97948.1"/>
    <property type="molecule type" value="Genomic_DNA"/>
</dbReference>
<dbReference type="AlphaFoldDB" id="A0A2R4CEQ3"/>
<dbReference type="GO" id="GO:0005524">
    <property type="term" value="F:ATP binding"/>
    <property type="evidence" value="ECO:0007669"/>
    <property type="project" value="UniProtKB-KW"/>
</dbReference>
<dbReference type="Gene3D" id="3.90.1200.10">
    <property type="match status" value="1"/>
</dbReference>
<keyword evidence="15" id="KW-1185">Reference proteome</keyword>
<feature type="binding site" evidence="12">
    <location>
        <position position="205"/>
    </location>
    <ligand>
        <name>Mg(2+)</name>
        <dbReference type="ChEBI" id="CHEBI:18420"/>
    </ligand>
</feature>
<dbReference type="Gene3D" id="3.30.200.20">
    <property type="entry name" value="Phosphorylase Kinase, domain 1"/>
    <property type="match status" value="1"/>
</dbReference>
<evidence type="ECO:0000256" key="11">
    <source>
        <dbReference type="PIRSR" id="PIRSR000706-1"/>
    </source>
</evidence>
<dbReference type="InterPro" id="IPR002575">
    <property type="entry name" value="Aminoglycoside_PTrfase"/>
</dbReference>
<evidence type="ECO:0000256" key="9">
    <source>
        <dbReference type="ARBA" id="ARBA00048925"/>
    </source>
</evidence>
<evidence type="ECO:0000256" key="12">
    <source>
        <dbReference type="PIRSR" id="PIRSR000706-2"/>
    </source>
</evidence>
<dbReference type="InterPro" id="IPR011009">
    <property type="entry name" value="Kinase-like_dom_sf"/>
</dbReference>
<reference evidence="14 15" key="1">
    <citation type="submission" date="2018-03" db="EMBL/GenBank/DDBJ databases">
        <title>Massilia armeniaca sp. nov., isolated from desert soil.</title>
        <authorList>
            <person name="Huang H."/>
            <person name="Ren M."/>
        </authorList>
    </citation>
    <scope>NUCLEOTIDE SEQUENCE [LARGE SCALE GENOMIC DNA]</scope>
    <source>
        <strain evidence="14 15">ZMN-3</strain>
    </source>
</reference>
<sequence length="264" mass="28021">MDELDTTLPPTWRERLQGYAIVPQSGGCSDAAVLRAIPAAGGAPTFFIKTAAAGPLAELQDEAARLRWLAQSGIACAPVIDTATTPGQDWLLLGAVPGTNLTNVDPARAVAVMATALRTLHALDVRECPFDHRADVRIGHALARLDAGLVDADDFDEDNAGCAPGELAALLAERKPLHEDLVVTHGDACLPNVLAADGTFAGFIDCGRLGVADRHQDLALAVRDIGEELGEQWVEPFLAQYFAPAPIAFDAGRAAFYRLLDEFF</sequence>
<dbReference type="GO" id="GO:0046872">
    <property type="term" value="F:metal ion binding"/>
    <property type="evidence" value="ECO:0007669"/>
    <property type="project" value="UniProtKB-KW"/>
</dbReference>
<dbReference type="Proteomes" id="UP000240505">
    <property type="component" value="Chromosome"/>
</dbReference>
<evidence type="ECO:0000256" key="5">
    <source>
        <dbReference type="ARBA" id="ARBA00022741"/>
    </source>
</evidence>
<feature type="domain" description="Aminoglycoside phosphotransferase" evidence="13">
    <location>
        <begin position="24"/>
        <end position="247"/>
    </location>
</feature>
<feature type="active site" description="Proton acceptor" evidence="11">
    <location>
        <position position="187"/>
    </location>
</feature>
<dbReference type="PIRSF" id="PIRSF000706">
    <property type="entry name" value="Kanamycin_kin"/>
    <property type="match status" value="1"/>
</dbReference>
<evidence type="ECO:0000256" key="4">
    <source>
        <dbReference type="ARBA" id="ARBA00022679"/>
    </source>
</evidence>
<evidence type="ECO:0000256" key="1">
    <source>
        <dbReference type="ARBA" id="ARBA00006219"/>
    </source>
</evidence>
<evidence type="ECO:0000259" key="13">
    <source>
        <dbReference type="Pfam" id="PF01636"/>
    </source>
</evidence>